<feature type="domain" description="YdbS-like PH" evidence="2">
    <location>
        <begin position="84"/>
        <end position="148"/>
    </location>
</feature>
<comment type="caution">
    <text evidence="3">The sequence shown here is derived from an EMBL/GenBank/DDBJ whole genome shotgun (WGS) entry which is preliminary data.</text>
</comment>
<proteinExistence type="predicted"/>
<evidence type="ECO:0000313" key="3">
    <source>
        <dbReference type="EMBL" id="GIG19707.1"/>
    </source>
</evidence>
<accession>A0A919NY81</accession>
<feature type="region of interest" description="Disordered" evidence="1">
    <location>
        <begin position="176"/>
        <end position="287"/>
    </location>
</feature>
<dbReference type="Pfam" id="PF03703">
    <property type="entry name" value="bPH_2"/>
    <property type="match status" value="1"/>
</dbReference>
<dbReference type="RefSeq" id="WP_203747922.1">
    <property type="nucleotide sequence ID" value="NZ_BONK01000001.1"/>
</dbReference>
<dbReference type="InterPro" id="IPR005182">
    <property type="entry name" value="YdbS-like_PH"/>
</dbReference>
<dbReference type="PANTHER" id="PTHR37938">
    <property type="entry name" value="BLL0215 PROTEIN"/>
    <property type="match status" value="1"/>
</dbReference>
<feature type="compositionally biased region" description="Basic and acidic residues" evidence="1">
    <location>
        <begin position="271"/>
        <end position="281"/>
    </location>
</feature>
<dbReference type="EMBL" id="BONK01000001">
    <property type="protein sequence ID" value="GIG19707.1"/>
    <property type="molecule type" value="Genomic_DNA"/>
</dbReference>
<sequence length="287" mass="30920">MTAHDPLVGHHSVRRYVLPEERVVLAVRHHWAKLVEPVVTTVVAFVGVAWLVDLASGAVGDTADWIWWLWLAVAVRLGWRVLEWRTEWFVATDKRMLLLHGLVTRNVAMMPLGKVTDMSYSRSVVGRVLGYGEFILESAGQDQAMHRITWVAHPDTTYRELCATIFTSPWTALGAPGKAPVSGPPGPPRSTGPDAPSAGRPAPGFLPGTPPAGRPVDWPPRPGVPPTDEPPVDTQPIPVRVVPGRPAGDATDHGWFVSDSPATFVPVDGDGPGREGGHTDRGPGSLT</sequence>
<dbReference type="AlphaFoldDB" id="A0A919NY81"/>
<dbReference type="Proteomes" id="UP000632740">
    <property type="component" value="Unassembled WGS sequence"/>
</dbReference>
<reference evidence="3" key="1">
    <citation type="submission" date="2021-01" db="EMBL/GenBank/DDBJ databases">
        <title>Whole genome shotgun sequence of Cellulomonas chitinilytica NBRC 110799.</title>
        <authorList>
            <person name="Komaki H."/>
            <person name="Tamura T."/>
        </authorList>
    </citation>
    <scope>NUCLEOTIDE SEQUENCE</scope>
    <source>
        <strain evidence="3">NBRC 110799</strain>
    </source>
</reference>
<keyword evidence="4" id="KW-1185">Reference proteome</keyword>
<evidence type="ECO:0000256" key="1">
    <source>
        <dbReference type="SAM" id="MobiDB-lite"/>
    </source>
</evidence>
<evidence type="ECO:0000259" key="2">
    <source>
        <dbReference type="Pfam" id="PF03703"/>
    </source>
</evidence>
<dbReference type="PANTHER" id="PTHR37938:SF1">
    <property type="entry name" value="BLL0215 PROTEIN"/>
    <property type="match status" value="1"/>
</dbReference>
<gene>
    <name evidence="3" type="ORF">Cch01nite_04310</name>
</gene>
<name>A0A919NY81_9CELL</name>
<evidence type="ECO:0000313" key="4">
    <source>
        <dbReference type="Proteomes" id="UP000632740"/>
    </source>
</evidence>
<protein>
    <recommendedName>
        <fullName evidence="2">YdbS-like PH domain-containing protein</fullName>
    </recommendedName>
</protein>
<feature type="compositionally biased region" description="Pro residues" evidence="1">
    <location>
        <begin position="208"/>
        <end position="229"/>
    </location>
</feature>
<organism evidence="3 4">
    <name type="scientific">Cellulomonas chitinilytica</name>
    <dbReference type="NCBI Taxonomy" id="398759"/>
    <lineage>
        <taxon>Bacteria</taxon>
        <taxon>Bacillati</taxon>
        <taxon>Actinomycetota</taxon>
        <taxon>Actinomycetes</taxon>
        <taxon>Micrococcales</taxon>
        <taxon>Cellulomonadaceae</taxon>
        <taxon>Cellulomonas</taxon>
    </lineage>
</organism>